<comment type="caution">
    <text evidence="2">The sequence shown here is derived from an EMBL/GenBank/DDBJ whole genome shotgun (WGS) entry which is preliminary data.</text>
</comment>
<gene>
    <name evidence="2" type="ORF">PARMNEM_LOCUS4780</name>
</gene>
<dbReference type="AlphaFoldDB" id="A0AAV1KNN5"/>
<sequence length="153" mass="17388">MISYIRFNSRCKGGTWTLPQIKYQWSIIKMTKKKIKSVECKNLLQTGGGPPPTTNSENTDDICSWLPNEFVIDTNEFDSDEINPVLYLRSKWMIIKLVNIENKTSDIDTMSTVKDVTVELLQDVQNTQEVVATGSPPNPLFTPSKKPGRKYKS</sequence>
<proteinExistence type="predicted"/>
<organism evidence="2 3">
    <name type="scientific">Parnassius mnemosyne</name>
    <name type="common">clouded apollo</name>
    <dbReference type="NCBI Taxonomy" id="213953"/>
    <lineage>
        <taxon>Eukaryota</taxon>
        <taxon>Metazoa</taxon>
        <taxon>Ecdysozoa</taxon>
        <taxon>Arthropoda</taxon>
        <taxon>Hexapoda</taxon>
        <taxon>Insecta</taxon>
        <taxon>Pterygota</taxon>
        <taxon>Neoptera</taxon>
        <taxon>Endopterygota</taxon>
        <taxon>Lepidoptera</taxon>
        <taxon>Glossata</taxon>
        <taxon>Ditrysia</taxon>
        <taxon>Papilionoidea</taxon>
        <taxon>Papilionidae</taxon>
        <taxon>Parnassiinae</taxon>
        <taxon>Parnassini</taxon>
        <taxon>Parnassius</taxon>
        <taxon>Driopa</taxon>
    </lineage>
</organism>
<feature type="region of interest" description="Disordered" evidence="1">
    <location>
        <begin position="129"/>
        <end position="153"/>
    </location>
</feature>
<keyword evidence="3" id="KW-1185">Reference proteome</keyword>
<protein>
    <submittedName>
        <fullName evidence="2">Uncharacterized protein</fullName>
    </submittedName>
</protein>
<evidence type="ECO:0000313" key="2">
    <source>
        <dbReference type="EMBL" id="CAK1583381.1"/>
    </source>
</evidence>
<evidence type="ECO:0000313" key="3">
    <source>
        <dbReference type="Proteomes" id="UP001314205"/>
    </source>
</evidence>
<accession>A0AAV1KNN5</accession>
<dbReference type="Proteomes" id="UP001314205">
    <property type="component" value="Unassembled WGS sequence"/>
</dbReference>
<evidence type="ECO:0000256" key="1">
    <source>
        <dbReference type="SAM" id="MobiDB-lite"/>
    </source>
</evidence>
<name>A0AAV1KNN5_9NEOP</name>
<dbReference type="EMBL" id="CAVLGL010000057">
    <property type="protein sequence ID" value="CAK1583381.1"/>
    <property type="molecule type" value="Genomic_DNA"/>
</dbReference>
<reference evidence="2 3" key="1">
    <citation type="submission" date="2023-11" db="EMBL/GenBank/DDBJ databases">
        <authorList>
            <person name="Hedman E."/>
            <person name="Englund M."/>
            <person name="Stromberg M."/>
            <person name="Nyberg Akerstrom W."/>
            <person name="Nylinder S."/>
            <person name="Jareborg N."/>
            <person name="Kallberg Y."/>
            <person name="Kronander E."/>
        </authorList>
    </citation>
    <scope>NUCLEOTIDE SEQUENCE [LARGE SCALE GENOMIC DNA]</scope>
</reference>